<evidence type="ECO:0000313" key="3">
    <source>
        <dbReference type="Proteomes" id="UP000237105"/>
    </source>
</evidence>
<dbReference type="AlphaFoldDB" id="A0A2P5AM45"/>
<accession>A0A2P5AM45</accession>
<protein>
    <submittedName>
        <fullName evidence="2">Uncharacterized protein</fullName>
    </submittedName>
</protein>
<evidence type="ECO:0000313" key="2">
    <source>
        <dbReference type="EMBL" id="PON37602.1"/>
    </source>
</evidence>
<proteinExistence type="predicted"/>
<dbReference type="Proteomes" id="UP000237105">
    <property type="component" value="Unassembled WGS sequence"/>
</dbReference>
<comment type="caution">
    <text evidence="2">The sequence shown here is derived from an EMBL/GenBank/DDBJ whole genome shotgun (WGS) entry which is preliminary data.</text>
</comment>
<keyword evidence="3" id="KW-1185">Reference proteome</keyword>
<sequence>MRRTPRADSDDDFEARISTTPRNTFQGIENPVVLLPSQEPESEPETGMRSVALMPMMNDLDLPIALRKGVRSCTQHPISRYVYYDHLSPLARAFISNISDVEIPRNVEEALKILEWKKAVLEEISALEKNGT</sequence>
<dbReference type="EMBL" id="JXTB01000523">
    <property type="protein sequence ID" value="PON37602.1"/>
    <property type="molecule type" value="Genomic_DNA"/>
</dbReference>
<gene>
    <name evidence="2" type="ORF">PanWU01x14_318830</name>
</gene>
<feature type="region of interest" description="Disordered" evidence="1">
    <location>
        <begin position="1"/>
        <end position="21"/>
    </location>
</feature>
<name>A0A2P5AM45_PARAD</name>
<dbReference type="OrthoDB" id="1306334at2759"/>
<reference evidence="3" key="1">
    <citation type="submission" date="2016-06" db="EMBL/GenBank/DDBJ databases">
        <title>Parallel loss of symbiosis genes in relatives of nitrogen-fixing non-legume Parasponia.</title>
        <authorList>
            <person name="Van Velzen R."/>
            <person name="Holmer R."/>
            <person name="Bu F."/>
            <person name="Rutten L."/>
            <person name="Van Zeijl A."/>
            <person name="Liu W."/>
            <person name="Santuari L."/>
            <person name="Cao Q."/>
            <person name="Sharma T."/>
            <person name="Shen D."/>
            <person name="Roswanjaya Y."/>
            <person name="Wardhani T."/>
            <person name="Kalhor M.S."/>
            <person name="Jansen J."/>
            <person name="Van den Hoogen J."/>
            <person name="Gungor B."/>
            <person name="Hartog M."/>
            <person name="Hontelez J."/>
            <person name="Verver J."/>
            <person name="Yang W.-C."/>
            <person name="Schijlen E."/>
            <person name="Repin R."/>
            <person name="Schilthuizen M."/>
            <person name="Schranz E."/>
            <person name="Heidstra R."/>
            <person name="Miyata K."/>
            <person name="Fedorova E."/>
            <person name="Kohlen W."/>
            <person name="Bisseling T."/>
            <person name="Smit S."/>
            <person name="Geurts R."/>
        </authorList>
    </citation>
    <scope>NUCLEOTIDE SEQUENCE [LARGE SCALE GENOMIC DNA]</scope>
    <source>
        <strain evidence="3">cv. WU1-14</strain>
    </source>
</reference>
<organism evidence="2 3">
    <name type="scientific">Parasponia andersonii</name>
    <name type="common">Sponia andersonii</name>
    <dbReference type="NCBI Taxonomy" id="3476"/>
    <lineage>
        <taxon>Eukaryota</taxon>
        <taxon>Viridiplantae</taxon>
        <taxon>Streptophyta</taxon>
        <taxon>Embryophyta</taxon>
        <taxon>Tracheophyta</taxon>
        <taxon>Spermatophyta</taxon>
        <taxon>Magnoliopsida</taxon>
        <taxon>eudicotyledons</taxon>
        <taxon>Gunneridae</taxon>
        <taxon>Pentapetalae</taxon>
        <taxon>rosids</taxon>
        <taxon>fabids</taxon>
        <taxon>Rosales</taxon>
        <taxon>Cannabaceae</taxon>
        <taxon>Parasponia</taxon>
    </lineage>
</organism>
<evidence type="ECO:0000256" key="1">
    <source>
        <dbReference type="SAM" id="MobiDB-lite"/>
    </source>
</evidence>